<feature type="compositionally biased region" description="Acidic residues" evidence="1">
    <location>
        <begin position="1"/>
        <end position="11"/>
    </location>
</feature>
<dbReference type="EMBL" id="JH816264">
    <property type="protein sequence ID" value="EKC21796.1"/>
    <property type="molecule type" value="Genomic_DNA"/>
</dbReference>
<gene>
    <name evidence="2" type="ORF">CGI_10003324</name>
</gene>
<feature type="region of interest" description="Disordered" evidence="1">
    <location>
        <begin position="1"/>
        <end position="24"/>
    </location>
</feature>
<sequence>MSYNTDAEESDSSMNSGCSSGGVVEVSRSGTVKGKMTTESLSAVAWLQDFCNSYAEKLPNESKLNLPPCLTKQYVYGLYLEKATNPRSRFSKCDKCTLIKEHLATCREKHQRETLIKMREKHLKQQKLSDSNVVTAQFTNTSKARCYFNRDDYKLFQMNEAIISGSDDPHGIRCTIEPESSGFSGMSSVDYGA</sequence>
<evidence type="ECO:0000313" key="2">
    <source>
        <dbReference type="EMBL" id="EKC21796.1"/>
    </source>
</evidence>
<dbReference type="AlphaFoldDB" id="K1QJF1"/>
<reference evidence="2" key="1">
    <citation type="journal article" date="2012" name="Nature">
        <title>The oyster genome reveals stress adaptation and complexity of shell formation.</title>
        <authorList>
            <person name="Zhang G."/>
            <person name="Fang X."/>
            <person name="Guo X."/>
            <person name="Li L."/>
            <person name="Luo R."/>
            <person name="Xu F."/>
            <person name="Yang P."/>
            <person name="Zhang L."/>
            <person name="Wang X."/>
            <person name="Qi H."/>
            <person name="Xiong Z."/>
            <person name="Que H."/>
            <person name="Xie Y."/>
            <person name="Holland P.W."/>
            <person name="Paps J."/>
            <person name="Zhu Y."/>
            <person name="Wu F."/>
            <person name="Chen Y."/>
            <person name="Wang J."/>
            <person name="Peng C."/>
            <person name="Meng J."/>
            <person name="Yang L."/>
            <person name="Liu J."/>
            <person name="Wen B."/>
            <person name="Zhang N."/>
            <person name="Huang Z."/>
            <person name="Zhu Q."/>
            <person name="Feng Y."/>
            <person name="Mount A."/>
            <person name="Hedgecock D."/>
            <person name="Xu Z."/>
            <person name="Liu Y."/>
            <person name="Domazet-Loso T."/>
            <person name="Du Y."/>
            <person name="Sun X."/>
            <person name="Zhang S."/>
            <person name="Liu B."/>
            <person name="Cheng P."/>
            <person name="Jiang X."/>
            <person name="Li J."/>
            <person name="Fan D."/>
            <person name="Wang W."/>
            <person name="Fu W."/>
            <person name="Wang T."/>
            <person name="Wang B."/>
            <person name="Zhang J."/>
            <person name="Peng Z."/>
            <person name="Li Y."/>
            <person name="Li N."/>
            <person name="Wang J."/>
            <person name="Chen M."/>
            <person name="He Y."/>
            <person name="Tan F."/>
            <person name="Song X."/>
            <person name="Zheng Q."/>
            <person name="Huang R."/>
            <person name="Yang H."/>
            <person name="Du X."/>
            <person name="Chen L."/>
            <person name="Yang M."/>
            <person name="Gaffney P.M."/>
            <person name="Wang S."/>
            <person name="Luo L."/>
            <person name="She Z."/>
            <person name="Ming Y."/>
            <person name="Huang W."/>
            <person name="Zhang S."/>
            <person name="Huang B."/>
            <person name="Zhang Y."/>
            <person name="Qu T."/>
            <person name="Ni P."/>
            <person name="Miao G."/>
            <person name="Wang J."/>
            <person name="Wang Q."/>
            <person name="Steinberg C.E."/>
            <person name="Wang H."/>
            <person name="Li N."/>
            <person name="Qian L."/>
            <person name="Zhang G."/>
            <person name="Li Y."/>
            <person name="Yang H."/>
            <person name="Liu X."/>
            <person name="Wang J."/>
            <person name="Yin Y."/>
            <person name="Wang J."/>
        </authorList>
    </citation>
    <scope>NUCLEOTIDE SEQUENCE [LARGE SCALE GENOMIC DNA]</scope>
    <source>
        <strain evidence="2">05x7-T-G4-1.051#20</strain>
    </source>
</reference>
<proteinExistence type="predicted"/>
<protein>
    <submittedName>
        <fullName evidence="2">Uncharacterized protein</fullName>
    </submittedName>
</protein>
<feature type="compositionally biased region" description="Low complexity" evidence="1">
    <location>
        <begin position="12"/>
        <end position="24"/>
    </location>
</feature>
<organism evidence="2">
    <name type="scientific">Magallana gigas</name>
    <name type="common">Pacific oyster</name>
    <name type="synonym">Crassostrea gigas</name>
    <dbReference type="NCBI Taxonomy" id="29159"/>
    <lineage>
        <taxon>Eukaryota</taxon>
        <taxon>Metazoa</taxon>
        <taxon>Spiralia</taxon>
        <taxon>Lophotrochozoa</taxon>
        <taxon>Mollusca</taxon>
        <taxon>Bivalvia</taxon>
        <taxon>Autobranchia</taxon>
        <taxon>Pteriomorphia</taxon>
        <taxon>Ostreida</taxon>
        <taxon>Ostreoidea</taxon>
        <taxon>Ostreidae</taxon>
        <taxon>Magallana</taxon>
    </lineage>
</organism>
<dbReference type="HOGENOM" id="CLU_1410087_0_0_1"/>
<accession>K1QJF1</accession>
<dbReference type="PANTHER" id="PTHR33153:SF3">
    <property type="entry name" value="TRAFFICKING PROTEIN PARTICLE COMPLEX SUBUNIT 11 DOMAIN-CONTAINING PROTEIN"/>
    <property type="match status" value="1"/>
</dbReference>
<dbReference type="InParanoid" id="K1QJF1"/>
<evidence type="ECO:0000256" key="1">
    <source>
        <dbReference type="SAM" id="MobiDB-lite"/>
    </source>
</evidence>
<name>K1QJF1_MAGGI</name>
<dbReference type="PANTHER" id="PTHR33153">
    <property type="entry name" value="MYND-TYPE DOMAIN-CONTAINING PROTEIN"/>
    <property type="match status" value="1"/>
</dbReference>